<evidence type="ECO:0000313" key="2">
    <source>
        <dbReference type="Proteomes" id="UP001186974"/>
    </source>
</evidence>
<organism evidence="1 2">
    <name type="scientific">Coniosporium uncinatum</name>
    <dbReference type="NCBI Taxonomy" id="93489"/>
    <lineage>
        <taxon>Eukaryota</taxon>
        <taxon>Fungi</taxon>
        <taxon>Dikarya</taxon>
        <taxon>Ascomycota</taxon>
        <taxon>Pezizomycotina</taxon>
        <taxon>Dothideomycetes</taxon>
        <taxon>Dothideomycetes incertae sedis</taxon>
        <taxon>Coniosporium</taxon>
    </lineage>
</organism>
<comment type="caution">
    <text evidence="1">The sequence shown here is derived from an EMBL/GenBank/DDBJ whole genome shotgun (WGS) entry which is preliminary data.</text>
</comment>
<dbReference type="Proteomes" id="UP001186974">
    <property type="component" value="Unassembled WGS sequence"/>
</dbReference>
<keyword evidence="2" id="KW-1185">Reference proteome</keyword>
<feature type="non-terminal residue" evidence="1">
    <location>
        <position position="1"/>
    </location>
</feature>
<protein>
    <submittedName>
        <fullName evidence="1">Uncharacterized protein</fullName>
    </submittedName>
</protein>
<proteinExistence type="predicted"/>
<sequence>LTSEFDLAALVEEVCEAVCAGQAFRKTHSEYGGDLSQQLQDAAQHPLLKILTIVPRTNWNVRTQPGAIRRIIMNLVGNALKYTDQGFVSVFVTVEEHPDPEKMAVRMQISDSGRGMSMEYQRTSMFSPFSQEDPFANGTGLGLSIVRQLLDSLNGSIEVKSTKGFGTVVDVRMSLTFAGETTQMMDEDHTLAARREITRNLHLCLLKSSQTASDKISEARERLLSSMQNVCTQWFEMNVTEALSFEEASRADLVLCPTSQIDMGSFISDAKRVSSGTTAFAILCADPAEEVLLKSKGEEWLSHTSRFIEIASQP</sequence>
<dbReference type="EMBL" id="JAWDJW010010830">
    <property type="protein sequence ID" value="KAK3045259.1"/>
    <property type="molecule type" value="Genomic_DNA"/>
</dbReference>
<reference evidence="1" key="1">
    <citation type="submission" date="2024-09" db="EMBL/GenBank/DDBJ databases">
        <title>Black Yeasts Isolated from many extreme environments.</title>
        <authorList>
            <person name="Coleine C."/>
            <person name="Stajich J.E."/>
            <person name="Selbmann L."/>
        </authorList>
    </citation>
    <scope>NUCLEOTIDE SEQUENCE</scope>
    <source>
        <strain evidence="1">CCFEE 5737</strain>
    </source>
</reference>
<name>A0ACC3CW06_9PEZI</name>
<accession>A0ACC3CW06</accession>
<evidence type="ECO:0000313" key="1">
    <source>
        <dbReference type="EMBL" id="KAK3045259.1"/>
    </source>
</evidence>
<gene>
    <name evidence="1" type="ORF">LTS18_014173</name>
</gene>